<accession>W6N7F3</accession>
<dbReference type="RefSeq" id="WP_017752128.1">
    <property type="nucleotide sequence ID" value="NZ_CBXI010000044.1"/>
</dbReference>
<keyword evidence="2" id="KW-1185">Reference proteome</keyword>
<evidence type="ECO:0000313" key="2">
    <source>
        <dbReference type="Proteomes" id="UP000019482"/>
    </source>
</evidence>
<dbReference type="Proteomes" id="UP000019482">
    <property type="component" value="Unassembled WGS sequence"/>
</dbReference>
<evidence type="ECO:0000313" key="1">
    <source>
        <dbReference type="EMBL" id="CDL92678.1"/>
    </source>
</evidence>
<proteinExistence type="predicted"/>
<dbReference type="GeneID" id="29419381"/>
<reference evidence="1 2" key="1">
    <citation type="journal article" date="2015" name="Genome Announc.">
        <title>Draft Genome Sequence of Clostridium tyrobutyricum Strain DIVETGP, Isolated from Cow's Milk for Grana Padano Production.</title>
        <authorList>
            <person name="Soggiu A."/>
            <person name="Piras C."/>
            <person name="Gaiarsa S."/>
            <person name="Sassera D."/>
            <person name="Roncada P."/>
            <person name="Bendixen E."/>
            <person name="Brasca M."/>
            <person name="Bonizzi L."/>
        </authorList>
    </citation>
    <scope>NUCLEOTIDE SEQUENCE [LARGE SCALE GENOMIC DNA]</scope>
    <source>
        <strain evidence="1 2">DIVETGP</strain>
    </source>
</reference>
<comment type="caution">
    <text evidence="1">The sequence shown here is derived from an EMBL/GenBank/DDBJ whole genome shotgun (WGS) entry which is preliminary data.</text>
</comment>
<sequence>MDKYNLFVRINYRANNIGQVKNNTRINNINTTSSKYLIGSGILNKNGGNVIFTAKTLNEVQQITMNNNFLKDSTMSYKVAMIPKEI</sequence>
<dbReference type="OrthoDB" id="1932288at2"/>
<name>W6N7F3_CLOTY</name>
<dbReference type="EMBL" id="CBXI010000044">
    <property type="protein sequence ID" value="CDL92678.1"/>
    <property type="molecule type" value="Genomic_DNA"/>
</dbReference>
<dbReference type="AlphaFoldDB" id="W6N7F3"/>
<organism evidence="1 2">
    <name type="scientific">Clostridium tyrobutyricum DIVETGP</name>
    <dbReference type="NCBI Taxonomy" id="1408889"/>
    <lineage>
        <taxon>Bacteria</taxon>
        <taxon>Bacillati</taxon>
        <taxon>Bacillota</taxon>
        <taxon>Clostridia</taxon>
        <taxon>Eubacteriales</taxon>
        <taxon>Clostridiaceae</taxon>
        <taxon>Clostridium</taxon>
    </lineage>
</organism>
<protein>
    <submittedName>
        <fullName evidence="1">Uncharacterized protein</fullName>
    </submittedName>
</protein>
<gene>
    <name evidence="1" type="ORF">CTDIVETGP_2748</name>
</gene>